<dbReference type="InterPro" id="IPR015196">
    <property type="entry name" value="PngaseF_N"/>
</dbReference>
<organism evidence="3">
    <name type="scientific">bioreactor metagenome</name>
    <dbReference type="NCBI Taxonomy" id="1076179"/>
    <lineage>
        <taxon>unclassified sequences</taxon>
        <taxon>metagenomes</taxon>
        <taxon>ecological metagenomes</taxon>
    </lineage>
</organism>
<evidence type="ECO:0000256" key="1">
    <source>
        <dbReference type="ARBA" id="ARBA00023157"/>
    </source>
</evidence>
<dbReference type="AlphaFoldDB" id="A0A644UER6"/>
<evidence type="ECO:0000259" key="2">
    <source>
        <dbReference type="SMART" id="SM01290"/>
    </source>
</evidence>
<name>A0A644UER6_9ZZZZ</name>
<dbReference type="SUPFAM" id="SSF49742">
    <property type="entry name" value="PHM/PNGase F"/>
    <property type="match status" value="2"/>
</dbReference>
<sequence length="540" mass="62665">MKHYLLIFCLLLSVTVFSQENDFKVRVHNKTHLKTKGEYSKKVLFPVKDKNISDVSLFLTLNCPDGGCSDWDYSISVLLRTTKNGDTINYQLGRMITPYSGAYNQGDNAKTWSPDWSWDVSYYLPLMKDSVDIVVTYEGYQDGFLATTDFVFNIDLHEIFRNKFVKTINTQNIHYGYFPYGNIEKPIDDYVTPKEIVLPKGTKRVYARVMISGHGADSTNAAAEFLKKEFYYKVNGINIAKQAIWKDDCGCNPIQPQGGTWIYNRAGWCPGTKVNEYMYDLTPYIKGKKAFVDIDFEYYKTPQIEQPGYNISHDIFFIESDENIPQVGWIMGNSIYYLPQKFILTYKTNNDATRNKAYIIEKSIGNKVYERTQLENNKEYNETIELKEGEYKLLFTDSDCDGLSWWANREQGNGYIYIYNEDKTKLLEAFEPDFGCKIEYEFSTSNNPKDLIHKKSKLIKVPDTKAKTYTFVVFLKDGIEEELVLEIKNRKTKEVVSKTVYPKADRFQIVYDYSVLPKGSYEARVSTNSWSETRAFSIRE</sequence>
<dbReference type="InterPro" id="IPR053251">
    <property type="entry name" value="N-glycanase"/>
</dbReference>
<dbReference type="InterPro" id="IPR015197">
    <property type="entry name" value="PngaseF_C"/>
</dbReference>
<dbReference type="InterPro" id="IPR014784">
    <property type="entry name" value="Cu2_ascorb_mOase-like_C"/>
</dbReference>
<dbReference type="PANTHER" id="PTHR39319">
    <property type="entry name" value="SI:DKEY-256H2.1"/>
    <property type="match status" value="1"/>
</dbReference>
<dbReference type="Gene3D" id="2.60.120.230">
    <property type="match status" value="2"/>
</dbReference>
<protein>
    <recommendedName>
        <fullName evidence="2">Peptide-N-glycosidase F N-terminal domain-containing protein</fullName>
    </recommendedName>
</protein>
<dbReference type="PANTHER" id="PTHR39319:SF1">
    <property type="entry name" value="SI:DKEY-256H2.1"/>
    <property type="match status" value="1"/>
</dbReference>
<reference evidence="3" key="1">
    <citation type="submission" date="2019-08" db="EMBL/GenBank/DDBJ databases">
        <authorList>
            <person name="Kucharzyk K."/>
            <person name="Murdoch R.W."/>
            <person name="Higgins S."/>
            <person name="Loffler F."/>
        </authorList>
    </citation>
    <scope>NUCLEOTIDE SEQUENCE</scope>
</reference>
<evidence type="ECO:0000313" key="3">
    <source>
        <dbReference type="EMBL" id="MPL77486.1"/>
    </source>
</evidence>
<comment type="caution">
    <text evidence="3">The sequence shown here is derived from an EMBL/GenBank/DDBJ whole genome shotgun (WGS) entry which is preliminary data.</text>
</comment>
<keyword evidence="1" id="KW-1015">Disulfide bond</keyword>
<feature type="domain" description="Peptide-N-glycosidase F N-terminal" evidence="2">
    <location>
        <begin position="24"/>
        <end position="152"/>
    </location>
</feature>
<dbReference type="GO" id="GO:0016715">
    <property type="term" value="F:oxidoreductase activity, acting on paired donors, with incorporation or reduction of molecular oxygen, reduced ascorbate as one donor, and incorporation of one atom of oxygen"/>
    <property type="evidence" value="ECO:0007669"/>
    <property type="project" value="InterPro"/>
</dbReference>
<dbReference type="EMBL" id="VSSQ01000107">
    <property type="protein sequence ID" value="MPL77486.1"/>
    <property type="molecule type" value="Genomic_DNA"/>
</dbReference>
<accession>A0A644UER6</accession>
<dbReference type="InterPro" id="IPR008977">
    <property type="entry name" value="PHM/PNGase_F_dom_sf"/>
</dbReference>
<dbReference type="Pfam" id="PF09113">
    <property type="entry name" value="N-glycanase_C"/>
    <property type="match status" value="1"/>
</dbReference>
<proteinExistence type="predicted"/>
<dbReference type="SMART" id="SM01290">
    <property type="entry name" value="N-glycanase_N"/>
    <property type="match status" value="1"/>
</dbReference>
<gene>
    <name evidence="3" type="ORF">SDC9_23342</name>
</gene>